<dbReference type="HOGENOM" id="CLU_1981287_0_0_1"/>
<proteinExistence type="predicted"/>
<evidence type="ECO:0000313" key="2">
    <source>
        <dbReference type="Proteomes" id="UP000027195"/>
    </source>
</evidence>
<accession>A0A067LTX6</accession>
<dbReference type="STRING" id="930990.A0A067LTX6"/>
<keyword evidence="2" id="KW-1185">Reference proteome</keyword>
<dbReference type="EMBL" id="KL198131">
    <property type="protein sequence ID" value="KDQ06559.1"/>
    <property type="molecule type" value="Genomic_DNA"/>
</dbReference>
<protein>
    <submittedName>
        <fullName evidence="1">Uncharacterized protein</fullName>
    </submittedName>
</protein>
<dbReference type="OrthoDB" id="1405469at2759"/>
<reference evidence="2" key="1">
    <citation type="journal article" date="2014" name="Proc. Natl. Acad. Sci. U.S.A.">
        <title>Extensive sampling of basidiomycete genomes demonstrates inadequacy of the white-rot/brown-rot paradigm for wood decay fungi.</title>
        <authorList>
            <person name="Riley R."/>
            <person name="Salamov A.A."/>
            <person name="Brown D.W."/>
            <person name="Nagy L.G."/>
            <person name="Floudas D."/>
            <person name="Held B.W."/>
            <person name="Levasseur A."/>
            <person name="Lombard V."/>
            <person name="Morin E."/>
            <person name="Otillar R."/>
            <person name="Lindquist E.A."/>
            <person name="Sun H."/>
            <person name="LaButti K.M."/>
            <person name="Schmutz J."/>
            <person name="Jabbour D."/>
            <person name="Luo H."/>
            <person name="Baker S.E."/>
            <person name="Pisabarro A.G."/>
            <person name="Walton J.D."/>
            <person name="Blanchette R.A."/>
            <person name="Henrissat B."/>
            <person name="Martin F."/>
            <person name="Cullen D."/>
            <person name="Hibbett D.S."/>
            <person name="Grigoriev I.V."/>
        </authorList>
    </citation>
    <scope>NUCLEOTIDE SEQUENCE [LARGE SCALE GENOMIC DNA]</scope>
    <source>
        <strain evidence="2">FD-172 SS1</strain>
    </source>
</reference>
<evidence type="ECO:0000313" key="1">
    <source>
        <dbReference type="EMBL" id="KDQ06559.1"/>
    </source>
</evidence>
<name>A0A067LTX6_BOTB1</name>
<dbReference type="Proteomes" id="UP000027195">
    <property type="component" value="Unassembled WGS sequence"/>
</dbReference>
<gene>
    <name evidence="1" type="ORF">BOTBODRAFT_192989</name>
</gene>
<organism evidence="1 2">
    <name type="scientific">Botryobasidium botryosum (strain FD-172 SS1)</name>
    <dbReference type="NCBI Taxonomy" id="930990"/>
    <lineage>
        <taxon>Eukaryota</taxon>
        <taxon>Fungi</taxon>
        <taxon>Dikarya</taxon>
        <taxon>Basidiomycota</taxon>
        <taxon>Agaricomycotina</taxon>
        <taxon>Agaricomycetes</taxon>
        <taxon>Cantharellales</taxon>
        <taxon>Botryobasidiaceae</taxon>
        <taxon>Botryobasidium</taxon>
    </lineage>
</organism>
<sequence length="126" mass="14252">MDPFTLVSAPASVLDDNREVFAEGNPVYWSETSNEVVLYNPTSHALTITSTDRVSRRCPYCHRPLEETDETGIPLPRFSRVPNYFQLLAIANEVILRPSSPSPVDRQLGTEATAEGYYRAFFQRRA</sequence>
<dbReference type="AlphaFoldDB" id="A0A067LTX6"/>
<dbReference type="InParanoid" id="A0A067LTX6"/>